<dbReference type="Ensembl" id="ENSCSAVT00000007032.1">
    <property type="protein sequence ID" value="ENSCSAVP00000006942.1"/>
    <property type="gene ID" value="ENSCSAVG00000004155.1"/>
</dbReference>
<sequence>MYQSWLRVFPQHFVREGTRHKVGLTIFLHHTKNISTSLVFAKKADKKFETLTPETFVFTAVKPQEVTQVLSAFRSDKKIQLEAKSHGLTKSVFQKVFNSFSRKLAKNDLSVLSMKANH</sequence>
<evidence type="ECO:0000313" key="1">
    <source>
        <dbReference type="Ensembl" id="ENSCSAVP00000006942.1"/>
    </source>
</evidence>
<proteinExistence type="predicted"/>
<dbReference type="HOGENOM" id="CLU_2078267_0_0_1"/>
<reference evidence="1" key="3">
    <citation type="submission" date="2025-09" db="UniProtKB">
        <authorList>
            <consortium name="Ensembl"/>
        </authorList>
    </citation>
    <scope>IDENTIFICATION</scope>
</reference>
<dbReference type="Gene3D" id="1.10.1740.140">
    <property type="match status" value="1"/>
</dbReference>
<name>H2YNN5_CIOSA</name>
<protein>
    <submittedName>
        <fullName evidence="1">Uncharacterized protein</fullName>
    </submittedName>
</protein>
<dbReference type="InParanoid" id="H2YNN5"/>
<reference evidence="1" key="2">
    <citation type="submission" date="2025-08" db="UniProtKB">
        <authorList>
            <consortium name="Ensembl"/>
        </authorList>
    </citation>
    <scope>IDENTIFICATION</scope>
</reference>
<keyword evidence="2" id="KW-1185">Reference proteome</keyword>
<dbReference type="Proteomes" id="UP000007875">
    <property type="component" value="Unassembled WGS sequence"/>
</dbReference>
<organism evidence="1 2">
    <name type="scientific">Ciona savignyi</name>
    <name type="common">Pacific transparent sea squirt</name>
    <dbReference type="NCBI Taxonomy" id="51511"/>
    <lineage>
        <taxon>Eukaryota</taxon>
        <taxon>Metazoa</taxon>
        <taxon>Chordata</taxon>
        <taxon>Tunicata</taxon>
        <taxon>Ascidiacea</taxon>
        <taxon>Phlebobranchia</taxon>
        <taxon>Cionidae</taxon>
        <taxon>Ciona</taxon>
    </lineage>
</organism>
<reference evidence="2" key="1">
    <citation type="submission" date="2003-08" db="EMBL/GenBank/DDBJ databases">
        <authorList>
            <person name="Birren B."/>
            <person name="Nusbaum C."/>
            <person name="Abebe A."/>
            <person name="Abouelleil A."/>
            <person name="Adekoya E."/>
            <person name="Ait-zahra M."/>
            <person name="Allen N."/>
            <person name="Allen T."/>
            <person name="An P."/>
            <person name="Anderson M."/>
            <person name="Anderson S."/>
            <person name="Arachchi H."/>
            <person name="Armbruster J."/>
            <person name="Bachantsang P."/>
            <person name="Baldwin J."/>
            <person name="Barry A."/>
            <person name="Bayul T."/>
            <person name="Blitshsteyn B."/>
            <person name="Bloom T."/>
            <person name="Blye J."/>
            <person name="Boguslavskiy L."/>
            <person name="Borowsky M."/>
            <person name="Boukhgalter B."/>
            <person name="Brunache A."/>
            <person name="Butler J."/>
            <person name="Calixte N."/>
            <person name="Calvo S."/>
            <person name="Camarata J."/>
            <person name="Campo K."/>
            <person name="Chang J."/>
            <person name="Cheshatsang Y."/>
            <person name="Citroen M."/>
            <person name="Collymore A."/>
            <person name="Considine T."/>
            <person name="Cook A."/>
            <person name="Cooke P."/>
            <person name="Corum B."/>
            <person name="Cuomo C."/>
            <person name="David R."/>
            <person name="Dawoe T."/>
            <person name="Degray S."/>
            <person name="Dodge S."/>
            <person name="Dooley K."/>
            <person name="Dorje P."/>
            <person name="Dorjee K."/>
            <person name="Dorris L."/>
            <person name="Duffey N."/>
            <person name="Dupes A."/>
            <person name="Elkins T."/>
            <person name="Engels R."/>
            <person name="Erickson J."/>
            <person name="Farina A."/>
            <person name="Faro S."/>
            <person name="Ferreira P."/>
            <person name="Fischer H."/>
            <person name="Fitzgerald M."/>
            <person name="Foley K."/>
            <person name="Gage D."/>
            <person name="Galagan J."/>
            <person name="Gearin G."/>
            <person name="Gnerre S."/>
            <person name="Gnirke A."/>
            <person name="Goyette A."/>
            <person name="Graham J."/>
            <person name="Grandbois E."/>
            <person name="Gyaltsen K."/>
            <person name="Hafez N."/>
            <person name="Hagopian D."/>
            <person name="Hagos B."/>
            <person name="Hall J."/>
            <person name="Hatcher B."/>
            <person name="Heller A."/>
            <person name="Higgins H."/>
            <person name="Honan T."/>
            <person name="Horn A."/>
            <person name="Houde N."/>
            <person name="Hughes L."/>
            <person name="Hulme W."/>
            <person name="Husby E."/>
            <person name="Iliev I."/>
            <person name="Jaffe D."/>
            <person name="Jones C."/>
            <person name="Kamal M."/>
            <person name="Kamat A."/>
            <person name="Kamvysselis M."/>
            <person name="Karlsson E."/>
            <person name="Kells C."/>
            <person name="Kieu A."/>
            <person name="Kisner P."/>
            <person name="Kodira C."/>
            <person name="Kulbokas E."/>
            <person name="Labutti K."/>
            <person name="Lama D."/>
            <person name="Landers T."/>
            <person name="Leger J."/>
            <person name="Levine S."/>
            <person name="Lewis D."/>
            <person name="Lewis T."/>
            <person name="Lindblad-toh K."/>
            <person name="Liu X."/>
            <person name="Lokyitsang T."/>
            <person name="Lokyitsang Y."/>
            <person name="Lucien O."/>
            <person name="Lui A."/>
            <person name="Ma L.J."/>
            <person name="Mabbitt R."/>
            <person name="Macdonald J."/>
            <person name="Maclean C."/>
            <person name="Major J."/>
            <person name="Manning J."/>
            <person name="Marabella R."/>
            <person name="Maru K."/>
            <person name="Matthews C."/>
            <person name="Mauceli E."/>
            <person name="Mccarthy M."/>
            <person name="Mcdonough S."/>
            <person name="Mcghee T."/>
            <person name="Meldrim J."/>
            <person name="Meneus L."/>
            <person name="Mesirov J."/>
            <person name="Mihalev A."/>
            <person name="Mihova T."/>
            <person name="Mikkelsen T."/>
            <person name="Mlenga V."/>
            <person name="Moru K."/>
            <person name="Mozes J."/>
            <person name="Mulrain L."/>
            <person name="Munson G."/>
            <person name="Naylor J."/>
            <person name="Newes C."/>
            <person name="Nguyen C."/>
            <person name="Nguyen N."/>
            <person name="Nguyen T."/>
            <person name="Nicol R."/>
            <person name="Nielsen C."/>
            <person name="Nizzari M."/>
            <person name="Norbu C."/>
            <person name="Norbu N."/>
            <person name="O'donnell P."/>
            <person name="Okoawo O."/>
            <person name="O'leary S."/>
            <person name="Omotosho B."/>
            <person name="O'neill K."/>
            <person name="Osman S."/>
            <person name="Parker S."/>
            <person name="Perrin D."/>
            <person name="Phunkhang P."/>
            <person name="Piqani B."/>
            <person name="Purcell S."/>
            <person name="Rachupka T."/>
            <person name="Ramasamy U."/>
            <person name="Rameau R."/>
            <person name="Ray V."/>
            <person name="Raymond C."/>
            <person name="Retta R."/>
            <person name="Richardson S."/>
            <person name="Rise C."/>
            <person name="Rodriguez J."/>
            <person name="Rogers J."/>
            <person name="Rogov P."/>
            <person name="Rutman M."/>
            <person name="Schupbach R."/>
            <person name="Seaman C."/>
            <person name="Settipalli S."/>
            <person name="Sharpe T."/>
            <person name="Sheridan J."/>
            <person name="Sherpa N."/>
            <person name="Shi J."/>
            <person name="Smirnov S."/>
            <person name="Smith C."/>
            <person name="Sougnez C."/>
            <person name="Spencer B."/>
            <person name="Stalker J."/>
            <person name="Stange-thomann N."/>
            <person name="Stavropoulos S."/>
            <person name="Stetson K."/>
            <person name="Stone C."/>
            <person name="Stone S."/>
            <person name="Stubbs M."/>
            <person name="Talamas J."/>
            <person name="Tchuinga P."/>
            <person name="Tenzing P."/>
            <person name="Tesfaye S."/>
            <person name="Theodore J."/>
            <person name="Thoulutsang Y."/>
            <person name="Topham K."/>
            <person name="Towey S."/>
            <person name="Tsamla T."/>
            <person name="Tsomo N."/>
            <person name="Vallee D."/>
            <person name="Vassiliev H."/>
            <person name="Venkataraman V."/>
            <person name="Vinson J."/>
            <person name="Vo A."/>
            <person name="Wade C."/>
            <person name="Wang S."/>
            <person name="Wangchuk T."/>
            <person name="Wangdi T."/>
            <person name="Whittaker C."/>
            <person name="Wilkinson J."/>
            <person name="Wu Y."/>
            <person name="Wyman D."/>
            <person name="Yadav S."/>
            <person name="Yang S."/>
            <person name="Yang X."/>
            <person name="Yeager S."/>
            <person name="Yee E."/>
            <person name="Young G."/>
            <person name="Zainoun J."/>
            <person name="Zembeck L."/>
            <person name="Zimmer A."/>
            <person name="Zody M."/>
            <person name="Lander E."/>
        </authorList>
    </citation>
    <scope>NUCLEOTIDE SEQUENCE [LARGE SCALE GENOMIC DNA]</scope>
</reference>
<dbReference type="AlphaFoldDB" id="H2YNN5"/>
<accession>H2YNN5</accession>
<evidence type="ECO:0000313" key="2">
    <source>
        <dbReference type="Proteomes" id="UP000007875"/>
    </source>
</evidence>